<dbReference type="Gene3D" id="3.40.50.2000">
    <property type="entry name" value="Glycogen Phosphorylase B"/>
    <property type="match status" value="2"/>
</dbReference>
<dbReference type="AlphaFoldDB" id="W0IA07"/>
<dbReference type="Pfam" id="PF13692">
    <property type="entry name" value="Glyco_trans_1_4"/>
    <property type="match status" value="1"/>
</dbReference>
<dbReference type="Proteomes" id="UP000019027">
    <property type="component" value="Chromosome"/>
</dbReference>
<organism evidence="3 4">
    <name type="scientific">Thermococcus paralvinellae</name>
    <dbReference type="NCBI Taxonomy" id="582419"/>
    <lineage>
        <taxon>Archaea</taxon>
        <taxon>Methanobacteriati</taxon>
        <taxon>Methanobacteriota</taxon>
        <taxon>Thermococci</taxon>
        <taxon>Thermococcales</taxon>
        <taxon>Thermococcaceae</taxon>
        <taxon>Thermococcus</taxon>
    </lineage>
</organism>
<sequence>MNTRVLMILNNHYTHDPRVTTEVESLVKHSYEVKVIAWDRKRKYPTHETANNVEVIRIRIPQIIDKLIPFEILKVPIWQVLAYRRALQLYKTWKFGIVHVHDWPDLPVGVWLKRKLKIKLVYDSHEVWNYMVFTNKLPEWLWEAIWRERKLLQAVDAFITVGRGYKRYFIRYVKSVKLVMNAKLPLTQWKKPKTNPLVVVYIGGFHRARCIEELVSATCEVKRVFTVIAGPEIPEYKKLFENSRSCGLKYLGFIPKSRVIPLTREASVVYYVFDPSHPLYKIGMPNKLFEAIATGRASLACKGTASGKFVEEYKIGLVVNCNVEEIKKALITFIENPKLIIKFGRRAYSIGSKYNLERESKKLLEIYKRLLGGTPHDDAG</sequence>
<dbReference type="OrthoDB" id="132546at2157"/>
<dbReference type="RefSeq" id="WP_042682368.1">
    <property type="nucleotide sequence ID" value="NZ_CP006965.1"/>
</dbReference>
<accession>W0IA07</accession>
<feature type="domain" description="Glycosyltransferase subfamily 4-like N-terminal" evidence="2">
    <location>
        <begin position="20"/>
        <end position="172"/>
    </location>
</feature>
<keyword evidence="1 3" id="KW-0808">Transferase</keyword>
<dbReference type="HOGENOM" id="CLU_009583_36_4_2"/>
<name>W0IA07_9EURY</name>
<dbReference type="GO" id="GO:0016757">
    <property type="term" value="F:glycosyltransferase activity"/>
    <property type="evidence" value="ECO:0007669"/>
    <property type="project" value="TreeGrafter"/>
</dbReference>
<dbReference type="GeneID" id="24906985"/>
<evidence type="ECO:0000259" key="2">
    <source>
        <dbReference type="Pfam" id="PF13579"/>
    </source>
</evidence>
<dbReference type="Pfam" id="PF13579">
    <property type="entry name" value="Glyco_trans_4_4"/>
    <property type="match status" value="1"/>
</dbReference>
<dbReference type="STRING" id="582419.TES1_1888"/>
<proteinExistence type="predicted"/>
<protein>
    <submittedName>
        <fullName evidence="3">Glycosyl transferase family protein 11</fullName>
    </submittedName>
</protein>
<gene>
    <name evidence="3" type="ORF">TES1_1888</name>
</gene>
<dbReference type="PANTHER" id="PTHR46401:SF2">
    <property type="entry name" value="GLYCOSYLTRANSFERASE WBBK-RELATED"/>
    <property type="match status" value="1"/>
</dbReference>
<evidence type="ECO:0000313" key="3">
    <source>
        <dbReference type="EMBL" id="AHF81263.1"/>
    </source>
</evidence>
<dbReference type="InterPro" id="IPR028098">
    <property type="entry name" value="Glyco_trans_4-like_N"/>
</dbReference>
<evidence type="ECO:0000313" key="4">
    <source>
        <dbReference type="Proteomes" id="UP000019027"/>
    </source>
</evidence>
<dbReference type="PANTHER" id="PTHR46401">
    <property type="entry name" value="GLYCOSYLTRANSFERASE WBBK-RELATED"/>
    <property type="match status" value="1"/>
</dbReference>
<dbReference type="KEGG" id="ths:TES1_1888"/>
<dbReference type="SUPFAM" id="SSF53756">
    <property type="entry name" value="UDP-Glycosyltransferase/glycogen phosphorylase"/>
    <property type="match status" value="1"/>
</dbReference>
<evidence type="ECO:0000256" key="1">
    <source>
        <dbReference type="ARBA" id="ARBA00022679"/>
    </source>
</evidence>
<keyword evidence="4" id="KW-1185">Reference proteome</keyword>
<dbReference type="EMBL" id="CP006965">
    <property type="protein sequence ID" value="AHF81263.1"/>
    <property type="molecule type" value="Genomic_DNA"/>
</dbReference>
<reference evidence="3 4" key="1">
    <citation type="journal article" date="2014" name="Int. J. Syst. Evol. Microbiol.">
        <title>Thermococcus paralvinellae sp. nov. and Thermococcus cleftensis sp. nov. of hyperthermophilic heterotrophs from deep-sea hydrothermal vents.</title>
        <authorList>
            <person name="Hensley S.A."/>
            <person name="Jung J.H."/>
            <person name="Park C.S."/>
            <person name="Holden J.F."/>
        </authorList>
    </citation>
    <scope>NUCLEOTIDE SEQUENCE [LARGE SCALE GENOMIC DNA]</scope>
    <source>
        <strain evidence="3 4">ES1</strain>
    </source>
</reference>